<protein>
    <submittedName>
        <fullName evidence="5">HK97 family phage prohead protease</fullName>
    </submittedName>
</protein>
<feature type="domain" description="Prohead serine protease" evidence="4">
    <location>
        <begin position="9"/>
        <end position="139"/>
    </location>
</feature>
<dbReference type="Pfam" id="PF04586">
    <property type="entry name" value="Peptidase_S78"/>
    <property type="match status" value="1"/>
</dbReference>
<organism evidence="5">
    <name type="scientific">Hellea balneolensis</name>
    <dbReference type="NCBI Taxonomy" id="287478"/>
    <lineage>
        <taxon>Bacteria</taxon>
        <taxon>Pseudomonadati</taxon>
        <taxon>Pseudomonadota</taxon>
        <taxon>Alphaproteobacteria</taxon>
        <taxon>Maricaulales</taxon>
        <taxon>Robiginitomaculaceae</taxon>
        <taxon>Hellea</taxon>
    </lineage>
</organism>
<dbReference type="EMBL" id="DROP01000326">
    <property type="protein sequence ID" value="HHI89268.1"/>
    <property type="molecule type" value="Genomic_DNA"/>
</dbReference>
<keyword evidence="1" id="KW-1188">Viral release from host cell</keyword>
<dbReference type="Proteomes" id="UP000885806">
    <property type="component" value="Unassembled WGS sequence"/>
</dbReference>
<evidence type="ECO:0000256" key="3">
    <source>
        <dbReference type="ARBA" id="ARBA00022801"/>
    </source>
</evidence>
<keyword evidence="2 5" id="KW-0645">Protease</keyword>
<evidence type="ECO:0000259" key="4">
    <source>
        <dbReference type="Pfam" id="PF04586"/>
    </source>
</evidence>
<keyword evidence="3" id="KW-0378">Hydrolase</keyword>
<evidence type="ECO:0000256" key="2">
    <source>
        <dbReference type="ARBA" id="ARBA00022670"/>
    </source>
</evidence>
<accession>A0A7V5NY82</accession>
<dbReference type="SUPFAM" id="SSF50789">
    <property type="entry name" value="Herpes virus serine proteinase, assemblin"/>
    <property type="match status" value="1"/>
</dbReference>
<evidence type="ECO:0000256" key="1">
    <source>
        <dbReference type="ARBA" id="ARBA00022612"/>
    </source>
</evidence>
<gene>
    <name evidence="5" type="ORF">ENK01_04865</name>
</gene>
<sequence length="155" mass="17204">MELVHTRKTLRISGYASLFGRRDLGGDIVRRGAFAASLLAMGETPLPMLYAHETKAPIGVWERLFEDSTGLFVAGRIFLGEARADRVARLVKAGALTGLSIGYRTLRARQGRDGRELLDLDLWEVSIVAFPMLRAARITQIDDDFPPQTFTLAQE</sequence>
<proteinExistence type="predicted"/>
<name>A0A7V5NY82_9PROT</name>
<dbReference type="InterPro" id="IPR006433">
    <property type="entry name" value="Prohead_protease"/>
</dbReference>
<reference evidence="5" key="1">
    <citation type="journal article" date="2020" name="mSystems">
        <title>Genome- and Community-Level Interaction Insights into Carbon Utilization and Element Cycling Functions of Hydrothermarchaeota in Hydrothermal Sediment.</title>
        <authorList>
            <person name="Zhou Z."/>
            <person name="Liu Y."/>
            <person name="Xu W."/>
            <person name="Pan J."/>
            <person name="Luo Z.H."/>
            <person name="Li M."/>
        </authorList>
    </citation>
    <scope>NUCLEOTIDE SEQUENCE [LARGE SCALE GENOMIC DNA]</scope>
    <source>
        <strain evidence="5">HyVt-538</strain>
    </source>
</reference>
<dbReference type="GO" id="GO:0006508">
    <property type="term" value="P:proteolysis"/>
    <property type="evidence" value="ECO:0007669"/>
    <property type="project" value="UniProtKB-KW"/>
</dbReference>
<dbReference type="GO" id="GO:0008233">
    <property type="term" value="F:peptidase activity"/>
    <property type="evidence" value="ECO:0007669"/>
    <property type="project" value="UniProtKB-KW"/>
</dbReference>
<dbReference type="InterPro" id="IPR054613">
    <property type="entry name" value="Peptidase_S78_dom"/>
</dbReference>
<dbReference type="NCBIfam" id="TIGR01543">
    <property type="entry name" value="proheadase_HK97"/>
    <property type="match status" value="1"/>
</dbReference>
<comment type="caution">
    <text evidence="5">The sequence shown here is derived from an EMBL/GenBank/DDBJ whole genome shotgun (WGS) entry which is preliminary data.</text>
</comment>
<evidence type="ECO:0000313" key="5">
    <source>
        <dbReference type="EMBL" id="HHI89268.1"/>
    </source>
</evidence>
<dbReference type="AlphaFoldDB" id="A0A7V5NY82"/>